<dbReference type="PANTHER" id="PTHR35275:SF1">
    <property type="entry name" value="OS07G0585900 PROTEIN"/>
    <property type="match status" value="1"/>
</dbReference>
<keyword evidence="2" id="KW-1133">Transmembrane helix</keyword>
<dbReference type="Gramene" id="arahy.Tifrunner.gnm2.ann2.Ah20g485100.1">
    <property type="protein sequence ID" value="arahy.Tifrunner.gnm2.ann2.Ah20g485100.1-CDS-1"/>
    <property type="gene ID" value="arahy.Tifrunner.gnm2.ann2.Ah20g485100"/>
</dbReference>
<keyword evidence="4" id="KW-1185">Reference proteome</keyword>
<evidence type="ECO:0000256" key="1">
    <source>
        <dbReference type="SAM" id="MobiDB-lite"/>
    </source>
</evidence>
<proteinExistence type="predicted"/>
<dbReference type="Proteomes" id="UP000289738">
    <property type="component" value="Chromosome B10"/>
</dbReference>
<name>A0A444X9V5_ARAHY</name>
<evidence type="ECO:0000256" key="2">
    <source>
        <dbReference type="SAM" id="Phobius"/>
    </source>
</evidence>
<sequence>MNPHDISFVRFAYSDNDDFVPIVIMILILVFLTVFGRSVATLCTCVLWYVIPVMSDTSFSSSSSSKPIRKTVRNTNKKEYVRGLSEKKMVVMNEGLNSSSKDNGSPKHGTVTALS</sequence>
<dbReference type="InterPro" id="IPR045880">
    <property type="entry name" value="ZCF37"/>
</dbReference>
<keyword evidence="2" id="KW-0812">Transmembrane</keyword>
<accession>A0A444X9V5</accession>
<keyword evidence="2" id="KW-0472">Membrane</keyword>
<gene>
    <name evidence="3" type="ORF">Ahy_B10g106132</name>
</gene>
<feature type="region of interest" description="Disordered" evidence="1">
    <location>
        <begin position="95"/>
        <end position="115"/>
    </location>
</feature>
<evidence type="ECO:0000313" key="3">
    <source>
        <dbReference type="EMBL" id="RYQ86460.1"/>
    </source>
</evidence>
<organism evidence="3 4">
    <name type="scientific">Arachis hypogaea</name>
    <name type="common">Peanut</name>
    <dbReference type="NCBI Taxonomy" id="3818"/>
    <lineage>
        <taxon>Eukaryota</taxon>
        <taxon>Viridiplantae</taxon>
        <taxon>Streptophyta</taxon>
        <taxon>Embryophyta</taxon>
        <taxon>Tracheophyta</taxon>
        <taxon>Spermatophyta</taxon>
        <taxon>Magnoliopsida</taxon>
        <taxon>eudicotyledons</taxon>
        <taxon>Gunneridae</taxon>
        <taxon>Pentapetalae</taxon>
        <taxon>rosids</taxon>
        <taxon>fabids</taxon>
        <taxon>Fabales</taxon>
        <taxon>Fabaceae</taxon>
        <taxon>Papilionoideae</taxon>
        <taxon>50 kb inversion clade</taxon>
        <taxon>dalbergioids sensu lato</taxon>
        <taxon>Dalbergieae</taxon>
        <taxon>Pterocarpus clade</taxon>
        <taxon>Arachis</taxon>
    </lineage>
</organism>
<reference evidence="3 4" key="1">
    <citation type="submission" date="2019-01" db="EMBL/GenBank/DDBJ databases">
        <title>Sequencing of cultivated peanut Arachis hypogaea provides insights into genome evolution and oil improvement.</title>
        <authorList>
            <person name="Chen X."/>
        </authorList>
    </citation>
    <scope>NUCLEOTIDE SEQUENCE [LARGE SCALE GENOMIC DNA]</scope>
    <source>
        <strain evidence="4">cv. Fuhuasheng</strain>
        <tissue evidence="3">Leaves</tissue>
    </source>
</reference>
<dbReference type="PANTHER" id="PTHR35275">
    <property type="entry name" value="ZCF37"/>
    <property type="match status" value="1"/>
</dbReference>
<feature type="transmembrane region" description="Helical" evidence="2">
    <location>
        <begin position="20"/>
        <end position="51"/>
    </location>
</feature>
<protein>
    <submittedName>
        <fullName evidence="3">Uncharacterized protein</fullName>
    </submittedName>
</protein>
<dbReference type="AlphaFoldDB" id="A0A444X9V5"/>
<dbReference type="EMBL" id="SDMP01000020">
    <property type="protein sequence ID" value="RYQ86460.1"/>
    <property type="molecule type" value="Genomic_DNA"/>
</dbReference>
<comment type="caution">
    <text evidence="3">The sequence shown here is derived from an EMBL/GenBank/DDBJ whole genome shotgun (WGS) entry which is preliminary data.</text>
</comment>
<evidence type="ECO:0000313" key="4">
    <source>
        <dbReference type="Proteomes" id="UP000289738"/>
    </source>
</evidence>